<dbReference type="STRING" id="84698.SAMN04488528_100746"/>
<dbReference type="SFLD" id="SFLDS00029">
    <property type="entry name" value="Radical_SAM"/>
    <property type="match status" value="2"/>
</dbReference>
<evidence type="ECO:0000313" key="9">
    <source>
        <dbReference type="Proteomes" id="UP000198619"/>
    </source>
</evidence>
<feature type="domain" description="Radical SAM core" evidence="7">
    <location>
        <begin position="93"/>
        <end position="311"/>
    </location>
</feature>
<name>A0A1I0X3Z4_9CLOT</name>
<dbReference type="InterPro" id="IPR050377">
    <property type="entry name" value="Radical_SAM_PqqE_MftC-like"/>
</dbReference>
<dbReference type="SFLD" id="SFLDG01386">
    <property type="entry name" value="main_SPASM_domain-containing"/>
    <property type="match status" value="1"/>
</dbReference>
<dbReference type="InterPro" id="IPR058240">
    <property type="entry name" value="rSAM_sf"/>
</dbReference>
<dbReference type="InterPro" id="IPR007197">
    <property type="entry name" value="rSAM"/>
</dbReference>
<evidence type="ECO:0000256" key="1">
    <source>
        <dbReference type="ARBA" id="ARBA00001966"/>
    </source>
</evidence>
<dbReference type="AlphaFoldDB" id="A0A1I0X3Z4"/>
<evidence type="ECO:0000256" key="4">
    <source>
        <dbReference type="ARBA" id="ARBA00022723"/>
    </source>
</evidence>
<reference evidence="8 9" key="1">
    <citation type="submission" date="2016-10" db="EMBL/GenBank/DDBJ databases">
        <authorList>
            <person name="de Groot N.N."/>
        </authorList>
    </citation>
    <scope>NUCLEOTIDE SEQUENCE [LARGE SCALE GENOMIC DNA]</scope>
    <source>
        <strain evidence="8 9">DSM 12271</strain>
    </source>
</reference>
<dbReference type="InterPro" id="IPR023885">
    <property type="entry name" value="4Fe4S-binding_SPASM_dom"/>
</dbReference>
<protein>
    <submittedName>
        <fullName evidence="8">Radical SAM additional 4Fe4S-binding SPASM domain-containing protein</fullName>
    </submittedName>
</protein>
<evidence type="ECO:0000313" key="8">
    <source>
        <dbReference type="EMBL" id="SFA95574.1"/>
    </source>
</evidence>
<dbReference type="SUPFAM" id="SSF102114">
    <property type="entry name" value="Radical SAM enzymes"/>
    <property type="match status" value="1"/>
</dbReference>
<proteinExistence type="predicted"/>
<dbReference type="CDD" id="cd01335">
    <property type="entry name" value="Radical_SAM"/>
    <property type="match status" value="1"/>
</dbReference>
<dbReference type="Gene3D" id="3.20.20.70">
    <property type="entry name" value="Aldolase class I"/>
    <property type="match status" value="1"/>
</dbReference>
<dbReference type="PANTHER" id="PTHR11228:SF7">
    <property type="entry name" value="PQQA PEPTIDE CYCLASE"/>
    <property type="match status" value="1"/>
</dbReference>
<dbReference type="InterPro" id="IPR034391">
    <property type="entry name" value="AdoMet-like_SPASM_containing"/>
</dbReference>
<dbReference type="Proteomes" id="UP000198619">
    <property type="component" value="Unassembled WGS sequence"/>
</dbReference>
<dbReference type="GO" id="GO:0051536">
    <property type="term" value="F:iron-sulfur cluster binding"/>
    <property type="evidence" value="ECO:0007669"/>
    <property type="project" value="UniProtKB-KW"/>
</dbReference>
<evidence type="ECO:0000256" key="5">
    <source>
        <dbReference type="ARBA" id="ARBA00023004"/>
    </source>
</evidence>
<dbReference type="RefSeq" id="WP_090039718.1">
    <property type="nucleotide sequence ID" value="NZ_FOKI01000007.1"/>
</dbReference>
<dbReference type="GO" id="GO:0003824">
    <property type="term" value="F:catalytic activity"/>
    <property type="evidence" value="ECO:0007669"/>
    <property type="project" value="InterPro"/>
</dbReference>
<dbReference type="SFLD" id="SFLDG01387">
    <property type="entry name" value="BtrN-like_SPASM_domain_contain"/>
    <property type="match status" value="1"/>
</dbReference>
<evidence type="ECO:0000256" key="2">
    <source>
        <dbReference type="ARBA" id="ARBA00022485"/>
    </source>
</evidence>
<evidence type="ECO:0000256" key="3">
    <source>
        <dbReference type="ARBA" id="ARBA00022691"/>
    </source>
</evidence>
<dbReference type="EMBL" id="FOKI01000007">
    <property type="protein sequence ID" value="SFA95574.1"/>
    <property type="molecule type" value="Genomic_DNA"/>
</dbReference>
<sequence>MTNLSDTNIVFSEYVKFIKNDDNTIIINGLSGVWGLIDAPMLDKVNYCIDNKLAPISYINSLKDDSSKKQLTEVFKALIDEDMLKNLNNKDFEISIKNVEFKLTNKCNLNCIHCAASSKISNPDILNTQQILSILDKIFKLNIDELLLTGGEPLIRKDIKEILGYIKKNFNGTVNLITNGTLLDKEMAHILKESVQSVSISIDGYDESSTEFVRGKGVYTKILQAVNNLKEAGFHKDTILLSMTCTDQNFNHRDDFDKLCENLNVTGFVRQFSALGRGLDNYKDLGLKDYLLLTQNSNTDLETIRENIECKIFCKAGLVKLMIDDLGDLYPCLILDDKKYRLGNILTENFNDIFNSEKYAHFIKSQLKTSVVDNLSKCKNCNVRYFCMDRCLGMTNSYFDNDHICEERCKQIKPYLTKVLWS</sequence>
<keyword evidence="9" id="KW-1185">Reference proteome</keyword>
<dbReference type="PANTHER" id="PTHR11228">
    <property type="entry name" value="RADICAL SAM DOMAIN PROTEIN"/>
    <property type="match status" value="1"/>
</dbReference>
<dbReference type="NCBIfam" id="TIGR04085">
    <property type="entry name" value="rSAM_more_4Fe4S"/>
    <property type="match status" value="1"/>
</dbReference>
<evidence type="ECO:0000259" key="7">
    <source>
        <dbReference type="PROSITE" id="PS51918"/>
    </source>
</evidence>
<keyword evidence="2" id="KW-0004">4Fe-4S</keyword>
<evidence type="ECO:0000256" key="6">
    <source>
        <dbReference type="ARBA" id="ARBA00023014"/>
    </source>
</evidence>
<dbReference type="Pfam" id="PF13186">
    <property type="entry name" value="SPASM"/>
    <property type="match status" value="1"/>
</dbReference>
<keyword evidence="3" id="KW-0949">S-adenosyl-L-methionine</keyword>
<dbReference type="SFLD" id="SFLDG01067">
    <property type="entry name" value="SPASM/twitch_domain_containing"/>
    <property type="match status" value="2"/>
</dbReference>
<dbReference type="OrthoDB" id="7021155at2"/>
<accession>A0A1I0X3Z4</accession>
<keyword evidence="5" id="KW-0408">Iron</keyword>
<keyword evidence="4" id="KW-0479">Metal-binding</keyword>
<dbReference type="Pfam" id="PF04055">
    <property type="entry name" value="Radical_SAM"/>
    <property type="match status" value="1"/>
</dbReference>
<gene>
    <name evidence="8" type="ORF">SAMN04488528_100746</name>
</gene>
<dbReference type="GO" id="GO:0046872">
    <property type="term" value="F:metal ion binding"/>
    <property type="evidence" value="ECO:0007669"/>
    <property type="project" value="UniProtKB-KW"/>
</dbReference>
<organism evidence="8 9">
    <name type="scientific">Clostridium frigidicarnis</name>
    <dbReference type="NCBI Taxonomy" id="84698"/>
    <lineage>
        <taxon>Bacteria</taxon>
        <taxon>Bacillati</taxon>
        <taxon>Bacillota</taxon>
        <taxon>Clostridia</taxon>
        <taxon>Eubacteriales</taxon>
        <taxon>Clostridiaceae</taxon>
        <taxon>Clostridium</taxon>
    </lineage>
</organism>
<dbReference type="PROSITE" id="PS51918">
    <property type="entry name" value="RADICAL_SAM"/>
    <property type="match status" value="1"/>
</dbReference>
<dbReference type="CDD" id="cd21109">
    <property type="entry name" value="SPASM"/>
    <property type="match status" value="1"/>
</dbReference>
<dbReference type="InterPro" id="IPR013785">
    <property type="entry name" value="Aldolase_TIM"/>
</dbReference>
<comment type="cofactor">
    <cofactor evidence="1">
        <name>[4Fe-4S] cluster</name>
        <dbReference type="ChEBI" id="CHEBI:49883"/>
    </cofactor>
</comment>
<keyword evidence="6" id="KW-0411">Iron-sulfur</keyword>